<dbReference type="Pfam" id="PF12705">
    <property type="entry name" value="PDDEXK_1"/>
    <property type="match status" value="1"/>
</dbReference>
<dbReference type="SUPFAM" id="SSF52980">
    <property type="entry name" value="Restriction endonuclease-like"/>
    <property type="match status" value="1"/>
</dbReference>
<dbReference type="Proteomes" id="UP000272908">
    <property type="component" value="Unassembled WGS sequence"/>
</dbReference>
<protein>
    <recommendedName>
        <fullName evidence="2">PD-(D/E)XK endonuclease-like domain-containing protein</fullName>
    </recommendedName>
</protein>
<evidence type="ECO:0000259" key="2">
    <source>
        <dbReference type="Pfam" id="PF12705"/>
    </source>
</evidence>
<gene>
    <name evidence="3" type="ORF">ROE7235_03040</name>
</gene>
<organism evidence="3 4">
    <name type="scientific">Roseinatronobacter ekhonensis</name>
    <dbReference type="NCBI Taxonomy" id="254356"/>
    <lineage>
        <taxon>Bacteria</taxon>
        <taxon>Pseudomonadati</taxon>
        <taxon>Pseudomonadota</taxon>
        <taxon>Alphaproteobacteria</taxon>
        <taxon>Rhodobacterales</taxon>
        <taxon>Paracoccaceae</taxon>
        <taxon>Roseinatronobacter</taxon>
    </lineage>
</organism>
<sequence length="971" mass="105523">MIFASTDRARVFALPPGADFPQLFAQGLRKRLDGLPAESRARITILVNSGRMRRRIRECLVAQGPGLLPRIRLVTEPLLFDGAPQHAPPVSPLRRRLELAQLVGMLQAANPNLAPRAAVFDLADSLARLFAEMQAEGVGFRALDELDLSNHADHWAQAQRFLHLAETIIAPDAPDAEGRLRAQVESLTAKWQDAPPAEPMIVAGSTGSRGTTALLMKAIARLPQGAVVLPGFDFDMPAQAWSQLDDAAAAEDHPQYRFHALLHGLGLAASDVAPWDDSPPLPRGPLVSLALRPAPQTDQWLREGPSLGNLVAATEGVSLIEAPSPRAEATAIAHCLFDAATRGARAALVTPDRDLTRRVAAALQVWGITPDDSAGRPLGLSAPGRFLRQVAELFLRRLDVPKLLALLKHPLAHSGSERGAHLLHTRDLELFLRARAMPFPDAQVLSAFAADDVPRKDWARWLSVTLPGAPDPSPRPLGQLVADHLALAERLAAGQAGTGTGGLWDEAAGLEARAAMDALATDADAGGNLTPFDYDTLLANIFAAREVREPVTAHPDVMIWGTLEARVQGADLVIAAGLNEGVWPKAPDPDPWLNRAMRAQVGLLLPDRQIGLSAHDFQQAVCAPRVVLSRAIRTSEAQTVPSRWLNRLTNLMKGLPEQGGVAALDAMRARGQLWLDQAAAFEADFRAVPQDPPAPRPAPAPPVRPQKLSVTQVETLIRDPYAIYARHVLGLRRLNPLLPMPDALLRGTVLHKVLEQATEPDAPRPLLEVAQDVLDDAVPWQAVRALWWARLARVAPELEAYMSHQPGEIALREAKGGWELRDPPFTLTAKPDRIDIWPDGRAHILDYKTGAPPTDKEQREFAKQLLLQAVMAQEGAFTGLGPREVARVSYLGLGGSALKLSKTDMTPALIDEVREGFVTLIRAYLDPRQGFAARRAVQKQNRAGDYDHLARFGEWTMQDGSVTIRVGWDND</sequence>
<name>A0A3B0MBM9_9RHOB</name>
<evidence type="ECO:0000313" key="4">
    <source>
        <dbReference type="Proteomes" id="UP000272908"/>
    </source>
</evidence>
<accession>A0A3B0MBM9</accession>
<proteinExistence type="predicted"/>
<keyword evidence="4" id="KW-1185">Reference proteome</keyword>
<dbReference type="InterPro" id="IPR011604">
    <property type="entry name" value="PDDEXK-like_dom_sf"/>
</dbReference>
<dbReference type="InterPro" id="IPR027417">
    <property type="entry name" value="P-loop_NTPase"/>
</dbReference>
<feature type="region of interest" description="Disordered" evidence="1">
    <location>
        <begin position="688"/>
        <end position="707"/>
    </location>
</feature>
<reference evidence="4" key="1">
    <citation type="submission" date="2018-08" db="EMBL/GenBank/DDBJ databases">
        <authorList>
            <person name="Rodrigo-Torres L."/>
            <person name="Arahal R. D."/>
            <person name="Lucena T."/>
        </authorList>
    </citation>
    <scope>NUCLEOTIDE SEQUENCE [LARGE SCALE GENOMIC DNA]</scope>
    <source>
        <strain evidence="4">CECT 7235</strain>
    </source>
</reference>
<feature type="compositionally biased region" description="Pro residues" evidence="1">
    <location>
        <begin position="690"/>
        <end position="704"/>
    </location>
</feature>
<dbReference type="NCBIfam" id="TIGR02786">
    <property type="entry name" value="addB_alphas"/>
    <property type="match status" value="1"/>
</dbReference>
<dbReference type="EMBL" id="UIHC01000042">
    <property type="protein sequence ID" value="SUZ33271.1"/>
    <property type="molecule type" value="Genomic_DNA"/>
</dbReference>
<feature type="domain" description="PD-(D/E)XK endonuclease-like" evidence="2">
    <location>
        <begin position="708"/>
        <end position="927"/>
    </location>
</feature>
<dbReference type="AlphaFoldDB" id="A0A3B0MBM9"/>
<evidence type="ECO:0000313" key="3">
    <source>
        <dbReference type="EMBL" id="SUZ33271.1"/>
    </source>
</evidence>
<dbReference type="InterPro" id="IPR014153">
    <property type="entry name" value="Ds_break_AddB"/>
</dbReference>
<dbReference type="InterPro" id="IPR011335">
    <property type="entry name" value="Restrct_endonuc-II-like"/>
</dbReference>
<dbReference type="InterPro" id="IPR038726">
    <property type="entry name" value="PDDEXK_AddAB-type"/>
</dbReference>
<dbReference type="SUPFAM" id="SSF52540">
    <property type="entry name" value="P-loop containing nucleoside triphosphate hydrolases"/>
    <property type="match status" value="1"/>
</dbReference>
<dbReference type="RefSeq" id="WP_183073532.1">
    <property type="nucleotide sequence ID" value="NZ_UIHC01000042.1"/>
</dbReference>
<evidence type="ECO:0000256" key="1">
    <source>
        <dbReference type="SAM" id="MobiDB-lite"/>
    </source>
</evidence>
<dbReference type="Gene3D" id="3.90.320.10">
    <property type="match status" value="1"/>
</dbReference>